<dbReference type="Proteomes" id="UP000037035">
    <property type="component" value="Unassembled WGS sequence"/>
</dbReference>
<dbReference type="OrthoDB" id="2506816at2759"/>
<keyword evidence="3" id="KW-1185">Reference proteome</keyword>
<accession>A0A0L6UF75</accession>
<evidence type="ECO:0000313" key="3">
    <source>
        <dbReference type="Proteomes" id="UP000037035"/>
    </source>
</evidence>
<feature type="region of interest" description="Disordered" evidence="1">
    <location>
        <begin position="1"/>
        <end position="33"/>
    </location>
</feature>
<gene>
    <name evidence="2" type="ORF">VP01_6589g1</name>
</gene>
<organism evidence="2 3">
    <name type="scientific">Puccinia sorghi</name>
    <dbReference type="NCBI Taxonomy" id="27349"/>
    <lineage>
        <taxon>Eukaryota</taxon>
        <taxon>Fungi</taxon>
        <taxon>Dikarya</taxon>
        <taxon>Basidiomycota</taxon>
        <taxon>Pucciniomycotina</taxon>
        <taxon>Pucciniomycetes</taxon>
        <taxon>Pucciniales</taxon>
        <taxon>Pucciniaceae</taxon>
        <taxon>Puccinia</taxon>
    </lineage>
</organism>
<name>A0A0L6UF75_9BASI</name>
<dbReference type="EMBL" id="LAVV01011928">
    <property type="protein sequence ID" value="KNZ47228.1"/>
    <property type="molecule type" value="Genomic_DNA"/>
</dbReference>
<proteinExistence type="predicted"/>
<protein>
    <submittedName>
        <fullName evidence="2">Uncharacterized protein</fullName>
    </submittedName>
</protein>
<comment type="caution">
    <text evidence="2">The sequence shown here is derived from an EMBL/GenBank/DDBJ whole genome shotgun (WGS) entry which is preliminary data.</text>
</comment>
<dbReference type="VEuPathDB" id="FungiDB:VP01_6589g1"/>
<sequence length="167" mass="18640">MADKTRKHANASSPNAQHANRHEATSGKVIPQNPNLSCDGSNYTQCEKAIVRALQHAFVMEKLFIKNEQDNFLSLDLLHNKAITGLMCSKMENALLSIVESDGRTLSKVLFDLLKSKHQCSGLRHKIILVEKILIFAVENLPASESWLAQFCTIMTDLEQAKFQSTS</sequence>
<reference evidence="2 3" key="1">
    <citation type="submission" date="2015-08" db="EMBL/GenBank/DDBJ databases">
        <title>Next Generation Sequencing and Analysis of the Genome of Puccinia sorghi L Schw, the Causal Agent of Maize Common Rust.</title>
        <authorList>
            <person name="Rochi L."/>
            <person name="Burguener G."/>
            <person name="Darino M."/>
            <person name="Turjanski A."/>
            <person name="Kreff E."/>
            <person name="Dieguez M.J."/>
            <person name="Sacco F."/>
        </authorList>
    </citation>
    <scope>NUCLEOTIDE SEQUENCE [LARGE SCALE GENOMIC DNA]</scope>
    <source>
        <strain evidence="2 3">RO10H11247</strain>
    </source>
</reference>
<evidence type="ECO:0000256" key="1">
    <source>
        <dbReference type="SAM" id="MobiDB-lite"/>
    </source>
</evidence>
<dbReference type="AlphaFoldDB" id="A0A0L6UF75"/>
<evidence type="ECO:0000313" key="2">
    <source>
        <dbReference type="EMBL" id="KNZ47228.1"/>
    </source>
</evidence>